<gene>
    <name evidence="1" type="ORF">LCGC14_0772620</name>
</gene>
<dbReference type="EMBL" id="LAZR01001959">
    <property type="protein sequence ID" value="KKN36526.1"/>
    <property type="molecule type" value="Genomic_DNA"/>
</dbReference>
<protein>
    <recommendedName>
        <fullName evidence="2">Acylneuraminate cytidylyltransferase</fullName>
    </recommendedName>
</protein>
<dbReference type="PANTHER" id="PTHR42866">
    <property type="entry name" value="3-DEOXY-MANNO-OCTULOSONATE CYTIDYLYLTRANSFERASE"/>
    <property type="match status" value="1"/>
</dbReference>
<dbReference type="Pfam" id="PF02348">
    <property type="entry name" value="CTP_transf_3"/>
    <property type="match status" value="1"/>
</dbReference>
<dbReference type="AlphaFoldDB" id="A0A0F9SHT7"/>
<name>A0A0F9SHT7_9ZZZZ</name>
<evidence type="ECO:0008006" key="2">
    <source>
        <dbReference type="Google" id="ProtNLM"/>
    </source>
</evidence>
<evidence type="ECO:0000313" key="1">
    <source>
        <dbReference type="EMBL" id="KKN36526.1"/>
    </source>
</evidence>
<dbReference type="Gene3D" id="3.90.550.10">
    <property type="entry name" value="Spore Coat Polysaccharide Biosynthesis Protein SpsA, Chain A"/>
    <property type="match status" value="1"/>
</dbReference>
<organism evidence="1">
    <name type="scientific">marine sediment metagenome</name>
    <dbReference type="NCBI Taxonomy" id="412755"/>
    <lineage>
        <taxon>unclassified sequences</taxon>
        <taxon>metagenomes</taxon>
        <taxon>ecological metagenomes</taxon>
    </lineage>
</organism>
<dbReference type="PANTHER" id="PTHR42866:SF1">
    <property type="entry name" value="SPORE COAT POLYSACCHARIDE BIOSYNTHESIS PROTEIN SPSF"/>
    <property type="match status" value="1"/>
</dbReference>
<dbReference type="GO" id="GO:0005829">
    <property type="term" value="C:cytosol"/>
    <property type="evidence" value="ECO:0007669"/>
    <property type="project" value="TreeGrafter"/>
</dbReference>
<sequence length="241" mass="28044">MIGVIIQARTGSTRFPRKIYEDINGKCTLERVLEGVNQAELPNKIILAMPEYDKEEFLDVFSIGDKADALDDRFDVYFGDPDDLIDRYFQAARLHGIDLIVRVTADCPLIQGKIIDEMLIEYLKKGYNGYMGCNRSVSVMPYPNGMDVEIFPFWMLAETKQLTQDPVHREHVSPFMYRRGTEYNIHPFYNCRPNTMISIKFEDFSFDTPKDLINIKHIVAEYDKHGDLDKAIKDCRFEMMK</sequence>
<accession>A0A0F9SHT7</accession>
<dbReference type="InterPro" id="IPR003329">
    <property type="entry name" value="Cytidylyl_trans"/>
</dbReference>
<dbReference type="SUPFAM" id="SSF53448">
    <property type="entry name" value="Nucleotide-diphospho-sugar transferases"/>
    <property type="match status" value="1"/>
</dbReference>
<proteinExistence type="predicted"/>
<dbReference type="InterPro" id="IPR029044">
    <property type="entry name" value="Nucleotide-diphossugar_trans"/>
</dbReference>
<reference evidence="1" key="1">
    <citation type="journal article" date="2015" name="Nature">
        <title>Complex archaea that bridge the gap between prokaryotes and eukaryotes.</title>
        <authorList>
            <person name="Spang A."/>
            <person name="Saw J.H."/>
            <person name="Jorgensen S.L."/>
            <person name="Zaremba-Niedzwiedzka K."/>
            <person name="Martijn J."/>
            <person name="Lind A.E."/>
            <person name="van Eijk R."/>
            <person name="Schleper C."/>
            <person name="Guy L."/>
            <person name="Ettema T.J."/>
        </authorList>
    </citation>
    <scope>NUCLEOTIDE SEQUENCE</scope>
</reference>
<comment type="caution">
    <text evidence="1">The sequence shown here is derived from an EMBL/GenBank/DDBJ whole genome shotgun (WGS) entry which is preliminary data.</text>
</comment>